<sequence>MATEIVPTANTAANSADLVVEASIRHRALLASDNTTGAFDAWDGDAVGAVPDAAAYDMVLSIDPLTVPAGAAKVRLGVAFASSAFTAEDLEIASCPSPLHHFNYDGRVTLSQ</sequence>
<protein>
    <recommendedName>
        <fullName evidence="3">Head decoration protein</fullName>
    </recommendedName>
</protein>
<evidence type="ECO:0008006" key="3">
    <source>
        <dbReference type="Google" id="ProtNLM"/>
    </source>
</evidence>
<reference evidence="1 2" key="1">
    <citation type="journal article" date="2021" name="MBio">
        <title>Poor Competitiveness of Bradyrhizobium in Pigeon Pea Root Colonization in Indian Soils.</title>
        <authorList>
            <person name="Chalasani D."/>
            <person name="Basu A."/>
            <person name="Pullabhotla S.V.S.R.N."/>
            <person name="Jorrin B."/>
            <person name="Neal A.L."/>
            <person name="Poole P.S."/>
            <person name="Podile A.R."/>
            <person name="Tkacz A."/>
        </authorList>
    </citation>
    <scope>NUCLEOTIDE SEQUENCE [LARGE SCALE GENOMIC DNA]</scope>
    <source>
        <strain evidence="1 2">HU44</strain>
    </source>
</reference>
<keyword evidence="2" id="KW-1185">Reference proteome</keyword>
<evidence type="ECO:0000313" key="2">
    <source>
        <dbReference type="Proteomes" id="UP000757604"/>
    </source>
</evidence>
<accession>A0ABS7H5K5</accession>
<dbReference type="EMBL" id="JAEUAO010000001">
    <property type="protein sequence ID" value="MBW9062359.1"/>
    <property type="molecule type" value="Genomic_DNA"/>
</dbReference>
<gene>
    <name evidence="1" type="ORF">JNB71_03410</name>
</gene>
<organism evidence="1 2">
    <name type="scientific">Rhizobium herbae</name>
    <dbReference type="NCBI Taxonomy" id="508661"/>
    <lineage>
        <taxon>Bacteria</taxon>
        <taxon>Pseudomonadati</taxon>
        <taxon>Pseudomonadota</taxon>
        <taxon>Alphaproteobacteria</taxon>
        <taxon>Hyphomicrobiales</taxon>
        <taxon>Rhizobiaceae</taxon>
        <taxon>Rhizobium/Agrobacterium group</taxon>
        <taxon>Rhizobium</taxon>
    </lineage>
</organism>
<dbReference type="RefSeq" id="WP_220370417.1">
    <property type="nucleotide sequence ID" value="NZ_JAEUAO010000001.1"/>
</dbReference>
<comment type="caution">
    <text evidence="1">The sequence shown here is derived from an EMBL/GenBank/DDBJ whole genome shotgun (WGS) entry which is preliminary data.</text>
</comment>
<evidence type="ECO:0000313" key="1">
    <source>
        <dbReference type="EMBL" id="MBW9062359.1"/>
    </source>
</evidence>
<proteinExistence type="predicted"/>
<name>A0ABS7H5K5_9HYPH</name>
<dbReference type="Proteomes" id="UP000757604">
    <property type="component" value="Unassembled WGS sequence"/>
</dbReference>